<keyword evidence="8" id="KW-0046">Antibiotic resistance</keyword>
<dbReference type="FunFam" id="3.40.50.300:FF:000589">
    <property type="entry name" value="ABC transporter, ATP-binding subunit"/>
    <property type="match status" value="1"/>
</dbReference>
<dbReference type="PROSITE" id="PS50893">
    <property type="entry name" value="ABC_TRANSPORTER_2"/>
    <property type="match status" value="1"/>
</dbReference>
<dbReference type="InterPro" id="IPR027417">
    <property type="entry name" value="P-loop_NTPase"/>
</dbReference>
<sequence>MTTVVRVDALRKSYGSRHAVRGVGFTVEQGEIFGILGPNGAGKTTTVEALAGLRHADGGTVSVLGIDPQRDPAAIKEVLGVQLQEARLPDRITVSEALRLYASFYPAPADTDELITGLGLAEHRDTRFAKLSGGLRQRLSIALALVGNPRVAILDELTTGLDPQARRAVWDVVERVRAGGVTIILVTHFMDEAERLCDRLVIIDKGKVVAEGAPAELIRGAEGERVFRMRLPVPFDQVRDRLQDLADVDTLTTVADEVEVRGGAHALPAVVLSLAEAAVVPDGIRTLSRSLEDVFVEVTGHSPEPVEVSA</sequence>
<dbReference type="GO" id="GO:0005886">
    <property type="term" value="C:plasma membrane"/>
    <property type="evidence" value="ECO:0007669"/>
    <property type="project" value="UniProtKB-SubCell"/>
</dbReference>
<dbReference type="SMART" id="SM00382">
    <property type="entry name" value="AAA"/>
    <property type="match status" value="1"/>
</dbReference>
<keyword evidence="5 10" id="KW-0067">ATP-binding</keyword>
<evidence type="ECO:0000313" key="11">
    <source>
        <dbReference type="Proteomes" id="UP000240542"/>
    </source>
</evidence>
<dbReference type="InterPro" id="IPR050763">
    <property type="entry name" value="ABC_transporter_ATP-binding"/>
</dbReference>
<evidence type="ECO:0000256" key="1">
    <source>
        <dbReference type="ARBA" id="ARBA00004202"/>
    </source>
</evidence>
<accession>A0A2P8DQB0</accession>
<gene>
    <name evidence="10" type="ORF">CLV63_103105</name>
</gene>
<evidence type="ECO:0000256" key="2">
    <source>
        <dbReference type="ARBA" id="ARBA00022448"/>
    </source>
</evidence>
<evidence type="ECO:0000256" key="4">
    <source>
        <dbReference type="ARBA" id="ARBA00022741"/>
    </source>
</evidence>
<comment type="caution">
    <text evidence="10">The sequence shown here is derived from an EMBL/GenBank/DDBJ whole genome shotgun (WGS) entry which is preliminary data.</text>
</comment>
<keyword evidence="4" id="KW-0547">Nucleotide-binding</keyword>
<dbReference type="Gene3D" id="3.40.50.300">
    <property type="entry name" value="P-loop containing nucleotide triphosphate hydrolases"/>
    <property type="match status" value="1"/>
</dbReference>
<dbReference type="CDD" id="cd03263">
    <property type="entry name" value="ABC_subfamily_A"/>
    <property type="match status" value="1"/>
</dbReference>
<dbReference type="GO" id="GO:0016887">
    <property type="term" value="F:ATP hydrolysis activity"/>
    <property type="evidence" value="ECO:0007669"/>
    <property type="project" value="InterPro"/>
</dbReference>
<comment type="subcellular location">
    <subcellularLocation>
        <location evidence="1">Cell membrane</location>
        <topology evidence="1">Peripheral membrane protein</topology>
    </subcellularLocation>
</comment>
<evidence type="ECO:0000256" key="3">
    <source>
        <dbReference type="ARBA" id="ARBA00022475"/>
    </source>
</evidence>
<evidence type="ECO:0000256" key="8">
    <source>
        <dbReference type="ARBA" id="ARBA00023251"/>
    </source>
</evidence>
<dbReference type="Proteomes" id="UP000240542">
    <property type="component" value="Unassembled WGS sequence"/>
</dbReference>
<dbReference type="EMBL" id="PYGA01000003">
    <property type="protein sequence ID" value="PSK99382.1"/>
    <property type="molecule type" value="Genomic_DNA"/>
</dbReference>
<dbReference type="RefSeq" id="WP_106581805.1">
    <property type="nucleotide sequence ID" value="NZ_PYGA01000003.1"/>
</dbReference>
<keyword evidence="6" id="KW-1278">Translocase</keyword>
<dbReference type="PANTHER" id="PTHR42711:SF16">
    <property type="entry name" value="ABC TRANSPORTER ATP-BINDING PROTEIN"/>
    <property type="match status" value="1"/>
</dbReference>
<evidence type="ECO:0000256" key="6">
    <source>
        <dbReference type="ARBA" id="ARBA00022967"/>
    </source>
</evidence>
<proteinExistence type="predicted"/>
<dbReference type="InterPro" id="IPR003439">
    <property type="entry name" value="ABC_transporter-like_ATP-bd"/>
</dbReference>
<evidence type="ECO:0000256" key="5">
    <source>
        <dbReference type="ARBA" id="ARBA00022840"/>
    </source>
</evidence>
<keyword evidence="3" id="KW-1003">Cell membrane</keyword>
<dbReference type="Pfam" id="PF00005">
    <property type="entry name" value="ABC_tran"/>
    <property type="match status" value="1"/>
</dbReference>
<keyword evidence="2" id="KW-0813">Transport</keyword>
<evidence type="ECO:0000313" key="10">
    <source>
        <dbReference type="EMBL" id="PSK99382.1"/>
    </source>
</evidence>
<dbReference type="OrthoDB" id="9788837at2"/>
<feature type="domain" description="ABC transporter" evidence="9">
    <location>
        <begin position="5"/>
        <end position="230"/>
    </location>
</feature>
<evidence type="ECO:0000256" key="7">
    <source>
        <dbReference type="ARBA" id="ARBA00023136"/>
    </source>
</evidence>
<dbReference type="GO" id="GO:0046677">
    <property type="term" value="P:response to antibiotic"/>
    <property type="evidence" value="ECO:0007669"/>
    <property type="project" value="UniProtKB-KW"/>
</dbReference>
<dbReference type="AlphaFoldDB" id="A0A2P8DQB0"/>
<dbReference type="PANTHER" id="PTHR42711">
    <property type="entry name" value="ABC TRANSPORTER ATP-BINDING PROTEIN"/>
    <property type="match status" value="1"/>
</dbReference>
<evidence type="ECO:0000259" key="9">
    <source>
        <dbReference type="PROSITE" id="PS50893"/>
    </source>
</evidence>
<keyword evidence="7" id="KW-0472">Membrane</keyword>
<organism evidence="10 11">
    <name type="scientific">Murinocardiopsis flavida</name>
    <dbReference type="NCBI Taxonomy" id="645275"/>
    <lineage>
        <taxon>Bacteria</taxon>
        <taxon>Bacillati</taxon>
        <taxon>Actinomycetota</taxon>
        <taxon>Actinomycetes</taxon>
        <taxon>Streptosporangiales</taxon>
        <taxon>Nocardiopsidaceae</taxon>
        <taxon>Murinocardiopsis</taxon>
    </lineage>
</organism>
<dbReference type="SUPFAM" id="SSF52540">
    <property type="entry name" value="P-loop containing nucleoside triphosphate hydrolases"/>
    <property type="match status" value="1"/>
</dbReference>
<protein>
    <submittedName>
        <fullName evidence="10">ABC-2 type transport system ATP-binding protein</fullName>
    </submittedName>
</protein>
<reference evidence="10 11" key="1">
    <citation type="submission" date="2018-03" db="EMBL/GenBank/DDBJ databases">
        <title>Genomic Encyclopedia of Archaeal and Bacterial Type Strains, Phase II (KMG-II): from individual species to whole genera.</title>
        <authorList>
            <person name="Goeker M."/>
        </authorList>
    </citation>
    <scope>NUCLEOTIDE SEQUENCE [LARGE SCALE GENOMIC DNA]</scope>
    <source>
        <strain evidence="10 11">DSM 45312</strain>
    </source>
</reference>
<dbReference type="InterPro" id="IPR003593">
    <property type="entry name" value="AAA+_ATPase"/>
</dbReference>
<dbReference type="GO" id="GO:0005524">
    <property type="term" value="F:ATP binding"/>
    <property type="evidence" value="ECO:0007669"/>
    <property type="project" value="UniProtKB-KW"/>
</dbReference>
<name>A0A2P8DQB0_9ACTN</name>
<keyword evidence="11" id="KW-1185">Reference proteome</keyword>